<evidence type="ECO:0000313" key="3">
    <source>
        <dbReference type="Proteomes" id="UP000186817"/>
    </source>
</evidence>
<feature type="compositionally biased region" description="Pro residues" evidence="1">
    <location>
        <begin position="160"/>
        <end position="179"/>
    </location>
</feature>
<comment type="caution">
    <text evidence="2">The sequence shown here is derived from an EMBL/GenBank/DDBJ whole genome shotgun (WGS) entry which is preliminary data.</text>
</comment>
<dbReference type="OrthoDB" id="440265at2759"/>
<evidence type="ECO:0000256" key="1">
    <source>
        <dbReference type="SAM" id="MobiDB-lite"/>
    </source>
</evidence>
<evidence type="ECO:0000313" key="2">
    <source>
        <dbReference type="EMBL" id="OLP95177.1"/>
    </source>
</evidence>
<name>A0A1Q9DJ10_SYMMI</name>
<sequence>MPRVDAEKIGSEFCMTDLQLVFLKMDEECQFHLSQECRAHPRFEEYRAYTKSLGLEVFTYIDRVVADKASFLLWLDDCQKAKTTAETARARMVAHPLFPAFCEAIGVGVDQWGQDEANVAMELELFEEWVAAKDIEQRDPLKGLSEGTASFMDTMETQVSPPPSTTTVPPPPPSAPAPPDVAYAGSEDVPRPPAEANATATADVKKQLEPEFESACGGEGDNNEREQMVLAATILRQVHEEEKPKEKNTCQEIEQDTQKPKEKDPRKEIEQDTQKPKEKDPRREIGQDTQKPKEKDPREEIRQDTQKPKEKDPQEIEQEGAKPKEKDPRQEIEQDTGKKPKQAYKYPLEAPPTEVIDKVHGLVSTAVPPRYEEQLGSKKRQAPAKKKADAAEQDEDDAEEPVDPEEVIQSMEAMCLEEARKEAQAGRFAARGMIECA</sequence>
<dbReference type="EMBL" id="LSRX01000513">
    <property type="protein sequence ID" value="OLP95177.1"/>
    <property type="molecule type" value="Genomic_DNA"/>
</dbReference>
<dbReference type="AlphaFoldDB" id="A0A1Q9DJ10"/>
<feature type="compositionally biased region" description="Basic and acidic residues" evidence="1">
    <location>
        <begin position="237"/>
        <end position="249"/>
    </location>
</feature>
<accession>A0A1Q9DJ10</accession>
<feature type="region of interest" description="Disordered" evidence="1">
    <location>
        <begin position="367"/>
        <end position="405"/>
    </location>
</feature>
<proteinExistence type="predicted"/>
<reference evidence="2 3" key="1">
    <citation type="submission" date="2016-02" db="EMBL/GenBank/DDBJ databases">
        <title>Genome analysis of coral dinoflagellate symbionts highlights evolutionary adaptations to a symbiotic lifestyle.</title>
        <authorList>
            <person name="Aranda M."/>
            <person name="Li Y."/>
            <person name="Liew Y.J."/>
            <person name="Baumgarten S."/>
            <person name="Simakov O."/>
            <person name="Wilson M."/>
            <person name="Piel J."/>
            <person name="Ashoor H."/>
            <person name="Bougouffa S."/>
            <person name="Bajic V.B."/>
            <person name="Ryu T."/>
            <person name="Ravasi T."/>
            <person name="Bayer T."/>
            <person name="Micklem G."/>
            <person name="Kim H."/>
            <person name="Bhak J."/>
            <person name="Lajeunesse T.C."/>
            <person name="Voolstra C.R."/>
        </authorList>
    </citation>
    <scope>NUCLEOTIDE SEQUENCE [LARGE SCALE GENOMIC DNA]</scope>
    <source>
        <strain evidence="2 3">CCMP2467</strain>
    </source>
</reference>
<organism evidence="2 3">
    <name type="scientific">Symbiodinium microadriaticum</name>
    <name type="common">Dinoflagellate</name>
    <name type="synonym">Zooxanthella microadriatica</name>
    <dbReference type="NCBI Taxonomy" id="2951"/>
    <lineage>
        <taxon>Eukaryota</taxon>
        <taxon>Sar</taxon>
        <taxon>Alveolata</taxon>
        <taxon>Dinophyceae</taxon>
        <taxon>Suessiales</taxon>
        <taxon>Symbiodiniaceae</taxon>
        <taxon>Symbiodinium</taxon>
    </lineage>
</organism>
<keyword evidence="3" id="KW-1185">Reference proteome</keyword>
<dbReference type="Proteomes" id="UP000186817">
    <property type="component" value="Unassembled WGS sequence"/>
</dbReference>
<protein>
    <submittedName>
        <fullName evidence="2">Uncharacterized protein</fullName>
    </submittedName>
</protein>
<gene>
    <name evidence="2" type="ORF">AK812_SmicGene22715</name>
</gene>
<feature type="compositionally biased region" description="Acidic residues" evidence="1">
    <location>
        <begin position="391"/>
        <end position="405"/>
    </location>
</feature>
<feature type="region of interest" description="Disordered" evidence="1">
    <location>
        <begin position="155"/>
        <end position="352"/>
    </location>
</feature>
<feature type="compositionally biased region" description="Basic and acidic residues" evidence="1">
    <location>
        <begin position="256"/>
        <end position="338"/>
    </location>
</feature>